<reference evidence="2 3" key="1">
    <citation type="submission" date="2018-06" db="EMBL/GenBank/DDBJ databases">
        <title>A transcriptomic atlas of mushroom development highlights an independent origin of complex multicellularity.</title>
        <authorList>
            <consortium name="DOE Joint Genome Institute"/>
            <person name="Krizsan K."/>
            <person name="Almasi E."/>
            <person name="Merenyi Z."/>
            <person name="Sahu N."/>
            <person name="Viragh M."/>
            <person name="Koszo T."/>
            <person name="Mondo S."/>
            <person name="Kiss B."/>
            <person name="Balint B."/>
            <person name="Kues U."/>
            <person name="Barry K."/>
            <person name="Hegedus J.C."/>
            <person name="Henrissat B."/>
            <person name="Johnson J."/>
            <person name="Lipzen A."/>
            <person name="Ohm R."/>
            <person name="Nagy I."/>
            <person name="Pangilinan J."/>
            <person name="Yan J."/>
            <person name="Xiong Y."/>
            <person name="Grigoriev I.V."/>
            <person name="Hibbett D.S."/>
            <person name="Nagy L.G."/>
        </authorList>
    </citation>
    <scope>NUCLEOTIDE SEQUENCE [LARGE SCALE GENOMIC DNA]</scope>
    <source>
        <strain evidence="2 3">SZMC22713</strain>
    </source>
</reference>
<dbReference type="OrthoDB" id="2745718at2759"/>
<name>A0A4R5XH18_9AGAM</name>
<dbReference type="Proteomes" id="UP000294933">
    <property type="component" value="Unassembled WGS sequence"/>
</dbReference>
<accession>A0A4R5XH18</accession>
<dbReference type="InterPro" id="IPR036047">
    <property type="entry name" value="F-box-like_dom_sf"/>
</dbReference>
<dbReference type="VEuPathDB" id="FungiDB:BD410DRAFT_52210"/>
<gene>
    <name evidence="2" type="ORF">BD410DRAFT_52210</name>
</gene>
<dbReference type="STRING" id="50990.A0A4R5XH18"/>
<evidence type="ECO:0000313" key="3">
    <source>
        <dbReference type="Proteomes" id="UP000294933"/>
    </source>
</evidence>
<keyword evidence="3" id="KW-1185">Reference proteome</keyword>
<proteinExistence type="predicted"/>
<evidence type="ECO:0000259" key="1">
    <source>
        <dbReference type="PROSITE" id="PS50181"/>
    </source>
</evidence>
<feature type="domain" description="F-box" evidence="1">
    <location>
        <begin position="1"/>
        <end position="46"/>
    </location>
</feature>
<dbReference type="AlphaFoldDB" id="A0A4R5XH18"/>
<sequence length="575" mass="63729">MPLDSLPLELLTLICLKLDRKSLITMPFVNHMFYNLFSEHKTLKYYFELARAGMDDGPSNHIFTVTSRMDRLKRYQMGWSKLDLTSPRKIEPFSGDKIGEEIHMNGDLLGEATTYPLGHDPEIRSLVQFWELSNFTRPDDGPRSLGWFFLEHAISSYAIDPSQALLVVQEESTSLATGRGNAIVKTYLYELSADETITPHPRANIPVLEKTIQSGSCHCAVSICRDYVGALFTITPIVGEDSVSDGASANAGDDIRSHVVIWNWKTGQCIFDLTDIAMAFSFLSDQHILLAVPTNTQGGAQTVALTLVNFQLASTPSSCHVVASLLLPDLLSGKQINGVELFTSPVQAHVRAEDDRSSAVPFQLSWDNRLFVLSLDCDIEVTRNGFAPILFIPMSTLLPHLHSTPQHTDMSLPDRCVTSGVPWMYWGPCGSRMFVLKDDEMTSNCVYGSRFVSLVYEQEDEEDADADGRLPRVGVLDFNTLSLSSGLSLASEDAAMDLDTMSTTEIVSRTQPTTISMEDLGLFASDVVTYLPFRRTLTSKELELKIDYVMQSQGHIVTADHSGDFLEYYAVGISA</sequence>
<dbReference type="PROSITE" id="PS50181">
    <property type="entry name" value="FBOX"/>
    <property type="match status" value="1"/>
</dbReference>
<dbReference type="SMART" id="SM00256">
    <property type="entry name" value="FBOX"/>
    <property type="match status" value="1"/>
</dbReference>
<evidence type="ECO:0000313" key="2">
    <source>
        <dbReference type="EMBL" id="TDL30092.1"/>
    </source>
</evidence>
<dbReference type="EMBL" id="ML170156">
    <property type="protein sequence ID" value="TDL30092.1"/>
    <property type="molecule type" value="Genomic_DNA"/>
</dbReference>
<dbReference type="InterPro" id="IPR001810">
    <property type="entry name" value="F-box_dom"/>
</dbReference>
<protein>
    <recommendedName>
        <fullName evidence="1">F-box domain-containing protein</fullName>
    </recommendedName>
</protein>
<organism evidence="2 3">
    <name type="scientific">Rickenella mellea</name>
    <dbReference type="NCBI Taxonomy" id="50990"/>
    <lineage>
        <taxon>Eukaryota</taxon>
        <taxon>Fungi</taxon>
        <taxon>Dikarya</taxon>
        <taxon>Basidiomycota</taxon>
        <taxon>Agaricomycotina</taxon>
        <taxon>Agaricomycetes</taxon>
        <taxon>Hymenochaetales</taxon>
        <taxon>Rickenellaceae</taxon>
        <taxon>Rickenella</taxon>
    </lineage>
</organism>
<dbReference type="SUPFAM" id="SSF81383">
    <property type="entry name" value="F-box domain"/>
    <property type="match status" value="1"/>
</dbReference>